<feature type="domain" description="Protein kinase" evidence="12">
    <location>
        <begin position="1"/>
        <end position="180"/>
    </location>
</feature>
<evidence type="ECO:0000256" key="7">
    <source>
        <dbReference type="ARBA" id="ARBA00022741"/>
    </source>
</evidence>
<dbReference type="InterPro" id="IPR011009">
    <property type="entry name" value="Kinase-like_dom_sf"/>
</dbReference>
<evidence type="ECO:0000259" key="12">
    <source>
        <dbReference type="PROSITE" id="PS50011"/>
    </source>
</evidence>
<keyword evidence="5" id="KW-0808">Transferase</keyword>
<dbReference type="PROSITE" id="PS50078">
    <property type="entry name" value="POLO_BOX"/>
    <property type="match status" value="2"/>
</dbReference>
<dbReference type="CDD" id="cd13118">
    <property type="entry name" value="POLO_box_1"/>
    <property type="match status" value="1"/>
</dbReference>
<evidence type="ECO:0000256" key="6">
    <source>
        <dbReference type="ARBA" id="ARBA00022737"/>
    </source>
</evidence>
<keyword evidence="9" id="KW-0067">ATP-binding</keyword>
<dbReference type="GO" id="GO:0000776">
    <property type="term" value="C:kinetochore"/>
    <property type="evidence" value="ECO:0007669"/>
    <property type="project" value="TreeGrafter"/>
</dbReference>
<dbReference type="GO" id="GO:0005634">
    <property type="term" value="C:nucleus"/>
    <property type="evidence" value="ECO:0007669"/>
    <property type="project" value="TreeGrafter"/>
</dbReference>
<comment type="catalytic activity">
    <reaction evidence="10">
        <text>L-threonyl-[protein] + ATP = O-phospho-L-threonyl-[protein] + ADP + H(+)</text>
        <dbReference type="Rhea" id="RHEA:46608"/>
        <dbReference type="Rhea" id="RHEA-COMP:11060"/>
        <dbReference type="Rhea" id="RHEA-COMP:11605"/>
        <dbReference type="ChEBI" id="CHEBI:15378"/>
        <dbReference type="ChEBI" id="CHEBI:30013"/>
        <dbReference type="ChEBI" id="CHEBI:30616"/>
        <dbReference type="ChEBI" id="CHEBI:61977"/>
        <dbReference type="ChEBI" id="CHEBI:456216"/>
        <dbReference type="EC" id="2.7.11.21"/>
    </reaction>
</comment>
<dbReference type="InterPro" id="IPR000719">
    <property type="entry name" value="Prot_kinase_dom"/>
</dbReference>
<evidence type="ECO:0000256" key="9">
    <source>
        <dbReference type="ARBA" id="ARBA00022840"/>
    </source>
</evidence>
<evidence type="ECO:0000256" key="5">
    <source>
        <dbReference type="ARBA" id="ARBA00022679"/>
    </source>
</evidence>
<dbReference type="CDD" id="cd13117">
    <property type="entry name" value="POLO_box_2"/>
    <property type="match status" value="1"/>
</dbReference>
<feature type="domain" description="POLO box" evidence="13">
    <location>
        <begin position="302"/>
        <end position="380"/>
    </location>
</feature>
<reference evidence="14 15" key="1">
    <citation type="submission" date="2020-04" db="EMBL/GenBank/DDBJ databases">
        <authorList>
            <person name="Alioto T."/>
            <person name="Alioto T."/>
            <person name="Gomez Garrido J."/>
        </authorList>
    </citation>
    <scope>NUCLEOTIDE SEQUENCE [LARGE SCALE GENOMIC DNA]</scope>
</reference>
<dbReference type="FunFam" id="3.30.1120.30:FF:000001">
    <property type="entry name" value="Serine/threonine-protein kinase PLK"/>
    <property type="match status" value="1"/>
</dbReference>
<evidence type="ECO:0000256" key="11">
    <source>
        <dbReference type="ARBA" id="ARBA00048347"/>
    </source>
</evidence>
<evidence type="ECO:0000256" key="8">
    <source>
        <dbReference type="ARBA" id="ARBA00022777"/>
    </source>
</evidence>
<dbReference type="EMBL" id="CADEPI010000310">
    <property type="protein sequence ID" value="CAB3383427.1"/>
    <property type="molecule type" value="Genomic_DNA"/>
</dbReference>
<dbReference type="InterPro" id="IPR036947">
    <property type="entry name" value="POLO_box_dom_sf"/>
</dbReference>
<dbReference type="GO" id="GO:0005524">
    <property type="term" value="F:ATP binding"/>
    <property type="evidence" value="ECO:0007669"/>
    <property type="project" value="UniProtKB-KW"/>
</dbReference>
<evidence type="ECO:0000256" key="3">
    <source>
        <dbReference type="ARBA" id="ARBA00022490"/>
    </source>
</evidence>
<protein>
    <recommendedName>
        <fullName evidence="2">polo kinase</fullName>
        <ecNumber evidence="2">2.7.11.21</ecNumber>
    </recommendedName>
</protein>
<dbReference type="SUPFAM" id="SSF56112">
    <property type="entry name" value="Protein kinase-like (PK-like)"/>
    <property type="match status" value="1"/>
</dbReference>
<dbReference type="InterPro" id="IPR033695">
    <property type="entry name" value="POLO_box_2"/>
</dbReference>
<dbReference type="SMART" id="SM00220">
    <property type="entry name" value="S_TKc"/>
    <property type="match status" value="1"/>
</dbReference>
<dbReference type="Gene3D" id="3.30.1120.30">
    <property type="entry name" value="POLO box domain"/>
    <property type="match status" value="2"/>
</dbReference>
<dbReference type="EC" id="2.7.11.21" evidence="2"/>
<comment type="subcellular location">
    <subcellularLocation>
        <location evidence="1">Cytoplasm</location>
    </subcellularLocation>
</comment>
<gene>
    <name evidence="14" type="ORF">CLODIP_2_CD02128</name>
</gene>
<dbReference type="InterPro" id="IPR008271">
    <property type="entry name" value="Ser/Thr_kinase_AS"/>
</dbReference>
<dbReference type="Gene3D" id="1.10.510.10">
    <property type="entry name" value="Transferase(Phosphotransferase) domain 1"/>
    <property type="match status" value="1"/>
</dbReference>
<dbReference type="Proteomes" id="UP000494165">
    <property type="component" value="Unassembled WGS sequence"/>
</dbReference>
<dbReference type="PANTHER" id="PTHR24345">
    <property type="entry name" value="SERINE/THREONINE-PROTEIN KINASE PLK"/>
    <property type="match status" value="1"/>
</dbReference>
<proteinExistence type="predicted"/>
<keyword evidence="4" id="KW-0723">Serine/threonine-protein kinase</keyword>
<accession>A0A8S1DRI3</accession>
<dbReference type="PANTHER" id="PTHR24345:SF93">
    <property type="entry name" value="SERINE_THREONINE-PROTEIN KINASE PLK1"/>
    <property type="match status" value="1"/>
</dbReference>
<keyword evidence="8" id="KW-0418">Kinase</keyword>
<sequence length="490" mass="55967">MFTQSIFSFQSMMELQRRRKKLTEPEARFYLHQVLLGVHYLHERNIIHRDLKLGNLFLNDNLQVKLGDFGLATIVEFKGERKKTLCGTPNYIAPEVLNKVGHSFEVDVWSIGCILYTLLVGRPPFETTSLKETYQRIRNCEYSLSKAALSPEAVNLIRRMLQSEPKARPTVKQLLDDPFFTSGYMPKELPTTCLSVEPRFDPAILAKHNQSAVSIKHPASYIPAVGTASRRPLTQVNQIDHRGDHIEAQSQPVGPTVMENSFKHMLMIKEQLTNLLDKPNLVKPNNSFLGEAEDPAAQALFWISTWVDYTDKYGFGYQLCDDSVAVAYNDGTKLILLANETDLQYIERDGQEHYHKMLSYPASLSKKMKLLDYFRRYMVEHLVKAGGRRLSKESDSMARMPYLCHWFRSRNCVIMFLTNGTLQINFSNHNKLIICPLMEAVTHITCDNIPHTYRFSTIEREGCSSVLHKGLETALVKVKAMIATTQPTNA</sequence>
<dbReference type="InterPro" id="IPR033701">
    <property type="entry name" value="POLO_box_1"/>
</dbReference>
<evidence type="ECO:0000256" key="1">
    <source>
        <dbReference type="ARBA" id="ARBA00004496"/>
    </source>
</evidence>
<dbReference type="AlphaFoldDB" id="A0A8S1DRI3"/>
<dbReference type="GO" id="GO:0004674">
    <property type="term" value="F:protein serine/threonine kinase activity"/>
    <property type="evidence" value="ECO:0007669"/>
    <property type="project" value="UniProtKB-KW"/>
</dbReference>
<dbReference type="Pfam" id="PF00069">
    <property type="entry name" value="Pkinase"/>
    <property type="match status" value="1"/>
</dbReference>
<dbReference type="SUPFAM" id="SSF82615">
    <property type="entry name" value="Polo-box domain"/>
    <property type="match status" value="2"/>
</dbReference>
<dbReference type="FunFam" id="1.10.510.10:FF:000311">
    <property type="entry name" value="Serine/threonine-protein kinase PLK"/>
    <property type="match status" value="1"/>
</dbReference>
<dbReference type="InterPro" id="IPR000959">
    <property type="entry name" value="POLO_box_dom"/>
</dbReference>
<comment type="caution">
    <text evidence="14">The sequence shown here is derived from an EMBL/GenBank/DDBJ whole genome shotgun (WGS) entry which is preliminary data.</text>
</comment>
<keyword evidence="15" id="KW-1185">Reference proteome</keyword>
<dbReference type="PROSITE" id="PS00108">
    <property type="entry name" value="PROTEIN_KINASE_ST"/>
    <property type="match status" value="1"/>
</dbReference>
<dbReference type="GO" id="GO:0007052">
    <property type="term" value="P:mitotic spindle organization"/>
    <property type="evidence" value="ECO:0007669"/>
    <property type="project" value="TreeGrafter"/>
</dbReference>
<dbReference type="Pfam" id="PF00659">
    <property type="entry name" value="POLO_box"/>
    <property type="match status" value="2"/>
</dbReference>
<dbReference type="GO" id="GO:0000922">
    <property type="term" value="C:spindle pole"/>
    <property type="evidence" value="ECO:0007669"/>
    <property type="project" value="TreeGrafter"/>
</dbReference>
<organism evidence="14 15">
    <name type="scientific">Cloeon dipterum</name>
    <dbReference type="NCBI Taxonomy" id="197152"/>
    <lineage>
        <taxon>Eukaryota</taxon>
        <taxon>Metazoa</taxon>
        <taxon>Ecdysozoa</taxon>
        <taxon>Arthropoda</taxon>
        <taxon>Hexapoda</taxon>
        <taxon>Insecta</taxon>
        <taxon>Pterygota</taxon>
        <taxon>Palaeoptera</taxon>
        <taxon>Ephemeroptera</taxon>
        <taxon>Pisciforma</taxon>
        <taxon>Baetidae</taxon>
        <taxon>Cloeon</taxon>
    </lineage>
</organism>
<comment type="catalytic activity">
    <reaction evidence="11">
        <text>L-seryl-[protein] + ATP = O-phospho-L-seryl-[protein] + ADP + H(+)</text>
        <dbReference type="Rhea" id="RHEA:17989"/>
        <dbReference type="Rhea" id="RHEA-COMP:9863"/>
        <dbReference type="Rhea" id="RHEA-COMP:11604"/>
        <dbReference type="ChEBI" id="CHEBI:15378"/>
        <dbReference type="ChEBI" id="CHEBI:29999"/>
        <dbReference type="ChEBI" id="CHEBI:30616"/>
        <dbReference type="ChEBI" id="CHEBI:83421"/>
        <dbReference type="ChEBI" id="CHEBI:456216"/>
        <dbReference type="EC" id="2.7.11.21"/>
    </reaction>
</comment>
<dbReference type="PROSITE" id="PS50011">
    <property type="entry name" value="PROTEIN_KINASE_DOM"/>
    <property type="match status" value="1"/>
</dbReference>
<evidence type="ECO:0000313" key="14">
    <source>
        <dbReference type="EMBL" id="CAB3383427.1"/>
    </source>
</evidence>
<evidence type="ECO:0000313" key="15">
    <source>
        <dbReference type="Proteomes" id="UP000494165"/>
    </source>
</evidence>
<evidence type="ECO:0000256" key="2">
    <source>
        <dbReference type="ARBA" id="ARBA00012424"/>
    </source>
</evidence>
<dbReference type="GO" id="GO:0005813">
    <property type="term" value="C:centrosome"/>
    <property type="evidence" value="ECO:0007669"/>
    <property type="project" value="TreeGrafter"/>
</dbReference>
<evidence type="ECO:0000256" key="10">
    <source>
        <dbReference type="ARBA" id="ARBA00047802"/>
    </source>
</evidence>
<dbReference type="OrthoDB" id="408964at2759"/>
<evidence type="ECO:0000256" key="4">
    <source>
        <dbReference type="ARBA" id="ARBA00022527"/>
    </source>
</evidence>
<keyword evidence="3" id="KW-0963">Cytoplasm</keyword>
<keyword evidence="7" id="KW-0547">Nucleotide-binding</keyword>
<dbReference type="GO" id="GO:0005737">
    <property type="term" value="C:cytoplasm"/>
    <property type="evidence" value="ECO:0007669"/>
    <property type="project" value="UniProtKB-SubCell"/>
</dbReference>
<feature type="domain" description="POLO box" evidence="13">
    <location>
        <begin position="402"/>
        <end position="483"/>
    </location>
</feature>
<name>A0A8S1DRI3_9INSE</name>
<evidence type="ECO:0000259" key="13">
    <source>
        <dbReference type="PROSITE" id="PS50078"/>
    </source>
</evidence>
<keyword evidence="6" id="KW-0677">Repeat</keyword>